<dbReference type="EMBL" id="MGEQ01000004">
    <property type="protein sequence ID" value="OGL86861.1"/>
    <property type="molecule type" value="Genomic_DNA"/>
</dbReference>
<dbReference type="AlphaFoldDB" id="A0A1F7V8T8"/>
<dbReference type="Proteomes" id="UP000176593">
    <property type="component" value="Unassembled WGS sequence"/>
</dbReference>
<gene>
    <name evidence="1" type="ORF">A3I41_01115</name>
</gene>
<proteinExistence type="predicted"/>
<reference evidence="1 2" key="1">
    <citation type="journal article" date="2016" name="Nat. Commun.">
        <title>Thousands of microbial genomes shed light on interconnected biogeochemical processes in an aquifer system.</title>
        <authorList>
            <person name="Anantharaman K."/>
            <person name="Brown C.T."/>
            <person name="Hug L.A."/>
            <person name="Sharon I."/>
            <person name="Castelle C.J."/>
            <person name="Probst A.J."/>
            <person name="Thomas B.C."/>
            <person name="Singh A."/>
            <person name="Wilkins M.J."/>
            <person name="Karaoz U."/>
            <person name="Brodie E.L."/>
            <person name="Williams K.H."/>
            <person name="Hubbard S.S."/>
            <person name="Banfield J.F."/>
        </authorList>
    </citation>
    <scope>NUCLEOTIDE SEQUENCE [LARGE SCALE GENOMIC DNA]</scope>
</reference>
<evidence type="ECO:0000313" key="2">
    <source>
        <dbReference type="Proteomes" id="UP000176593"/>
    </source>
</evidence>
<sequence length="165" mass="18895">MNNAILDQQFANLFGRAGVDPYFDLEHALCVLMESHMQQSLAIPMSRQLRSIAKIFSWPSEELCACLHRSEADRMYVFDANKNELTKIESVDPTLFAINRGNRVIILNEWTARHLDQNILEQLVSRHAEDPDELLEQELRMRAYVNARGDSSVLPDYFIVSAISA</sequence>
<accession>A0A1F7V8T8</accession>
<name>A0A1F7V8T8_9BACT</name>
<comment type="caution">
    <text evidence="1">The sequence shown here is derived from an EMBL/GenBank/DDBJ whole genome shotgun (WGS) entry which is preliminary data.</text>
</comment>
<evidence type="ECO:0000313" key="1">
    <source>
        <dbReference type="EMBL" id="OGL86861.1"/>
    </source>
</evidence>
<protein>
    <submittedName>
        <fullName evidence="1">Uncharacterized protein</fullName>
    </submittedName>
</protein>
<organism evidence="1 2">
    <name type="scientific">Candidatus Uhrbacteria bacterium RIFCSPLOWO2_02_FULL_48_18</name>
    <dbReference type="NCBI Taxonomy" id="1802408"/>
    <lineage>
        <taxon>Bacteria</taxon>
        <taxon>Candidatus Uhriibacteriota</taxon>
    </lineage>
</organism>